<evidence type="ECO:0000256" key="1">
    <source>
        <dbReference type="ARBA" id="ARBA00022441"/>
    </source>
</evidence>
<organism evidence="3 4">
    <name type="scientific">Ananas comosus</name>
    <name type="common">Pineapple</name>
    <name type="synonym">Ananas ananas</name>
    <dbReference type="NCBI Taxonomy" id="4615"/>
    <lineage>
        <taxon>Eukaryota</taxon>
        <taxon>Viridiplantae</taxon>
        <taxon>Streptophyta</taxon>
        <taxon>Embryophyta</taxon>
        <taxon>Tracheophyta</taxon>
        <taxon>Spermatophyta</taxon>
        <taxon>Magnoliopsida</taxon>
        <taxon>Liliopsida</taxon>
        <taxon>Poales</taxon>
        <taxon>Bromeliaceae</taxon>
        <taxon>Bromelioideae</taxon>
        <taxon>Ananas</taxon>
    </lineage>
</organism>
<evidence type="ECO:0000256" key="2">
    <source>
        <dbReference type="ARBA" id="ARBA00022737"/>
    </source>
</evidence>
<dbReference type="SUPFAM" id="SSF117281">
    <property type="entry name" value="Kelch motif"/>
    <property type="match status" value="1"/>
</dbReference>
<feature type="non-terminal residue" evidence="3">
    <location>
        <position position="1"/>
    </location>
</feature>
<keyword evidence="1" id="KW-0880">Kelch repeat</keyword>
<reference evidence="3 4" key="1">
    <citation type="journal article" date="2016" name="DNA Res.">
        <title>The draft genome of MD-2 pineapple using hybrid error correction of long reads.</title>
        <authorList>
            <person name="Redwan R.M."/>
            <person name="Saidin A."/>
            <person name="Kumar S.V."/>
        </authorList>
    </citation>
    <scope>NUCLEOTIDE SEQUENCE [LARGE SCALE GENOMIC DNA]</scope>
    <source>
        <strain evidence="4">cv. MD2</strain>
        <tissue evidence="3">Leaf</tissue>
    </source>
</reference>
<dbReference type="Gene3D" id="2.120.10.80">
    <property type="entry name" value="Kelch-type beta propeller"/>
    <property type="match status" value="1"/>
</dbReference>
<dbReference type="Proteomes" id="UP000092600">
    <property type="component" value="Unassembled WGS sequence"/>
</dbReference>
<gene>
    <name evidence="3" type="ORF">ACMD2_14863</name>
</gene>
<name>A0A199VD08_ANACO</name>
<evidence type="ECO:0000313" key="4">
    <source>
        <dbReference type="Proteomes" id="UP000092600"/>
    </source>
</evidence>
<protein>
    <submittedName>
        <fullName evidence="3">F-box/kelch-repeat protein</fullName>
    </submittedName>
</protein>
<dbReference type="AlphaFoldDB" id="A0A199VD08"/>
<evidence type="ECO:0000313" key="3">
    <source>
        <dbReference type="EMBL" id="OAY74903.1"/>
    </source>
</evidence>
<dbReference type="PANTHER" id="PTHR46344:SF1">
    <property type="entry name" value="OS02G0504900 PROTEIN"/>
    <property type="match status" value="1"/>
</dbReference>
<dbReference type="PANTHER" id="PTHR46344">
    <property type="entry name" value="OS02G0202900 PROTEIN"/>
    <property type="match status" value="1"/>
</dbReference>
<dbReference type="CDD" id="cd22152">
    <property type="entry name" value="F-box_AtAFR-like"/>
    <property type="match status" value="1"/>
</dbReference>
<proteinExistence type="predicted"/>
<dbReference type="Pfam" id="PF01344">
    <property type="entry name" value="Kelch_1"/>
    <property type="match status" value="3"/>
</dbReference>
<dbReference type="EMBL" id="LSRQ01002233">
    <property type="protein sequence ID" value="OAY74903.1"/>
    <property type="molecule type" value="Genomic_DNA"/>
</dbReference>
<sequence>FRRNQEGIITSNPRRQFCRITNVLPVSNKMLKNSSAQLKLPKVTKIQAQEELNTPLIPGLNDDVAKLCLASVPRHCFPLMGAVCKSWRSFIQSEELIAARKEAGKSEEWIYVLTADAKLDEQRWQVLDRYGEARGVVPPMPGPEKAGYGVVVLDGKFLVVGGYCVDFGKECVSDFVYQYDSRLNRWSQLARMNIARCDFACAEVDGLVYAIGGHGPNGNSLSSVEVYTPEKNQWTLIESLRRPRWGCFAFSFQGEVYVMGGRSSFTIGNSRLVDVYNPKNRMWRELKNGCVMVTAHAVLNKSLFCTEWRNQRRLAVFSPDDSSWRKVLIPVNGSLSMNFCFGILDGKLVLFPNEEQSLCQTLLYDPDAAPGSEWHASTLKPSGMCLCSVTIRV</sequence>
<dbReference type="InterPro" id="IPR006652">
    <property type="entry name" value="Kelch_1"/>
</dbReference>
<comment type="caution">
    <text evidence="3">The sequence shown here is derived from an EMBL/GenBank/DDBJ whole genome shotgun (WGS) entry which is preliminary data.</text>
</comment>
<dbReference type="SMART" id="SM00612">
    <property type="entry name" value="Kelch"/>
    <property type="match status" value="3"/>
</dbReference>
<accession>A0A199VD08</accession>
<keyword evidence="2" id="KW-0677">Repeat</keyword>
<dbReference type="STRING" id="4615.A0A199VD08"/>
<dbReference type="InterPro" id="IPR015915">
    <property type="entry name" value="Kelch-typ_b-propeller"/>
</dbReference>